<dbReference type="InterPro" id="IPR002110">
    <property type="entry name" value="Ankyrin_rpt"/>
</dbReference>
<keyword evidence="2 3" id="KW-0040">ANK repeat</keyword>
<keyword evidence="1" id="KW-0677">Repeat</keyword>
<dbReference type="InterPro" id="IPR050776">
    <property type="entry name" value="Ank_Repeat/CDKN_Inhibitor"/>
</dbReference>
<dbReference type="PROSITE" id="PS50297">
    <property type="entry name" value="ANK_REP_REGION"/>
    <property type="match status" value="2"/>
</dbReference>
<sequence>MTELHEAAAKGDVDALEAILLAGSIDPDSEDWDYGRRTALHVAAAAGRTKCVKKLLEHCADGEMRMSGGWTPAHCAAERGSINVLRALADGGVSLTEEDNFGDTPKRVAEINGQKKAMEFLDR</sequence>
<feature type="repeat" description="ANK" evidence="3">
    <location>
        <begin position="68"/>
        <end position="100"/>
    </location>
</feature>
<proteinExistence type="predicted"/>
<reference evidence="4 5" key="1">
    <citation type="journal article" date="2007" name="Science">
        <title>Sea anemone genome reveals ancestral eumetazoan gene repertoire and genomic organization.</title>
        <authorList>
            <person name="Putnam N.H."/>
            <person name="Srivastava M."/>
            <person name="Hellsten U."/>
            <person name="Dirks B."/>
            <person name="Chapman J."/>
            <person name="Salamov A."/>
            <person name="Terry A."/>
            <person name="Shapiro H."/>
            <person name="Lindquist E."/>
            <person name="Kapitonov V.V."/>
            <person name="Jurka J."/>
            <person name="Genikhovich G."/>
            <person name="Grigoriev I.V."/>
            <person name="Lucas S.M."/>
            <person name="Steele R.E."/>
            <person name="Finnerty J.R."/>
            <person name="Technau U."/>
            <person name="Martindale M.Q."/>
            <person name="Rokhsar D.S."/>
        </authorList>
    </citation>
    <scope>NUCLEOTIDE SEQUENCE [LARGE SCALE GENOMIC DNA]</scope>
    <source>
        <strain evidence="5">CH2 X CH6</strain>
    </source>
</reference>
<evidence type="ECO:0000256" key="1">
    <source>
        <dbReference type="ARBA" id="ARBA00022737"/>
    </source>
</evidence>
<dbReference type="Pfam" id="PF12796">
    <property type="entry name" value="Ank_2"/>
    <property type="match status" value="1"/>
</dbReference>
<dbReference type="HOGENOM" id="CLU_000134_18_9_1"/>
<dbReference type="KEGG" id="nve:5512406"/>
<dbReference type="EMBL" id="DS469588">
    <property type="protein sequence ID" value="EDO40644.1"/>
    <property type="molecule type" value="Genomic_DNA"/>
</dbReference>
<dbReference type="STRING" id="45351.A7S6M7"/>
<evidence type="ECO:0000313" key="5">
    <source>
        <dbReference type="Proteomes" id="UP000001593"/>
    </source>
</evidence>
<dbReference type="Proteomes" id="UP000001593">
    <property type="component" value="Unassembled WGS sequence"/>
</dbReference>
<dbReference type="PANTHER" id="PTHR24201">
    <property type="entry name" value="ANK_REP_REGION DOMAIN-CONTAINING PROTEIN"/>
    <property type="match status" value="1"/>
</dbReference>
<dbReference type="OrthoDB" id="194358at2759"/>
<evidence type="ECO:0000256" key="3">
    <source>
        <dbReference type="PROSITE-ProRule" id="PRU00023"/>
    </source>
</evidence>
<feature type="repeat" description="ANK" evidence="3">
    <location>
        <begin position="35"/>
        <end position="67"/>
    </location>
</feature>
<dbReference type="AlphaFoldDB" id="A7S6M7"/>
<name>A7S6M7_NEMVE</name>
<organism evidence="4 5">
    <name type="scientific">Nematostella vectensis</name>
    <name type="common">Starlet sea anemone</name>
    <dbReference type="NCBI Taxonomy" id="45351"/>
    <lineage>
        <taxon>Eukaryota</taxon>
        <taxon>Metazoa</taxon>
        <taxon>Cnidaria</taxon>
        <taxon>Anthozoa</taxon>
        <taxon>Hexacorallia</taxon>
        <taxon>Actiniaria</taxon>
        <taxon>Edwardsiidae</taxon>
        <taxon>Nematostella</taxon>
    </lineage>
</organism>
<accession>A7S6M7</accession>
<dbReference type="PANTHER" id="PTHR24201:SF15">
    <property type="entry name" value="ANKYRIN REPEAT DOMAIN-CONTAINING PROTEIN 66"/>
    <property type="match status" value="1"/>
</dbReference>
<dbReference type="Gene3D" id="1.25.40.20">
    <property type="entry name" value="Ankyrin repeat-containing domain"/>
    <property type="match status" value="2"/>
</dbReference>
<evidence type="ECO:0000313" key="4">
    <source>
        <dbReference type="EMBL" id="EDO40644.1"/>
    </source>
</evidence>
<dbReference type="PhylomeDB" id="A7S6M7"/>
<protein>
    <submittedName>
        <fullName evidence="4">Uncharacterized protein</fullName>
    </submittedName>
</protein>
<dbReference type="SUPFAM" id="SSF48403">
    <property type="entry name" value="Ankyrin repeat"/>
    <property type="match status" value="1"/>
</dbReference>
<dbReference type="SMART" id="SM00248">
    <property type="entry name" value="ANK"/>
    <property type="match status" value="3"/>
</dbReference>
<dbReference type="InterPro" id="IPR036770">
    <property type="entry name" value="Ankyrin_rpt-contain_sf"/>
</dbReference>
<dbReference type="InParanoid" id="A7S6M7"/>
<evidence type="ECO:0000256" key="2">
    <source>
        <dbReference type="ARBA" id="ARBA00023043"/>
    </source>
</evidence>
<dbReference type="OMA" id="QKGYVEC"/>
<keyword evidence="5" id="KW-1185">Reference proteome</keyword>
<dbReference type="PROSITE" id="PS50088">
    <property type="entry name" value="ANK_REPEAT"/>
    <property type="match status" value="2"/>
</dbReference>
<dbReference type="eggNOG" id="KOG0504">
    <property type="taxonomic scope" value="Eukaryota"/>
</dbReference>
<gene>
    <name evidence="4" type="ORF">NEMVEDRAFT_v1g106590</name>
</gene>